<dbReference type="EMBL" id="NEVP01000004">
    <property type="protein sequence ID" value="OZI53964.1"/>
    <property type="molecule type" value="Genomic_DNA"/>
</dbReference>
<sequence>MPALACDCHVHIIGPQADYAMLPDRHYTPPEARLDQLRAHLSALGASRAVIVQPSVYGTDNRLLLDSLAALGEDARGVAVLDDDADDDTLVHLHDAGVRGLRINLESVGASDPARVTRALSQWGTRLRGQGWHLQVYASHGAIAQAAPALGALGVPVVLDHFAMLPPDVALESVRPILDLIASGAAYVKLSAAYRIGTDAEAIATLAQRLVALRPDRMLWASDWPHTNRTPGAAATTVSPYREIGTDHLLGEVAAWLPDDAVRREVLVDNPARLYAF</sequence>
<comment type="caution">
    <text evidence="2">The sequence shown here is derived from an EMBL/GenBank/DDBJ whole genome shotgun (WGS) entry which is preliminary data.</text>
</comment>
<dbReference type="AlphaFoldDB" id="A0A261TWA0"/>
<evidence type="ECO:0000313" key="3">
    <source>
        <dbReference type="Proteomes" id="UP000216913"/>
    </source>
</evidence>
<accession>A0A261TWA0</accession>
<dbReference type="Gene3D" id="3.20.20.140">
    <property type="entry name" value="Metal-dependent hydrolases"/>
    <property type="match status" value="1"/>
</dbReference>
<keyword evidence="3" id="KW-1185">Reference proteome</keyword>
<dbReference type="Pfam" id="PF04909">
    <property type="entry name" value="Amidohydro_2"/>
    <property type="match status" value="1"/>
</dbReference>
<dbReference type="PANTHER" id="PTHR35563:SF2">
    <property type="entry name" value="BARREL METAL-DEPENDENT HYDROLASE, PUTATIVE (AFU_ORTHOLOGUE AFUA_1G16240)-RELATED"/>
    <property type="match status" value="1"/>
</dbReference>
<organism evidence="2 3">
    <name type="scientific">Bordetella genomosp. 5</name>
    <dbReference type="NCBI Taxonomy" id="1395608"/>
    <lineage>
        <taxon>Bacteria</taxon>
        <taxon>Pseudomonadati</taxon>
        <taxon>Pseudomonadota</taxon>
        <taxon>Betaproteobacteria</taxon>
        <taxon>Burkholderiales</taxon>
        <taxon>Alcaligenaceae</taxon>
        <taxon>Bordetella</taxon>
    </lineage>
</organism>
<gene>
    <name evidence="2" type="ORF">CAL25_06760</name>
</gene>
<dbReference type="InterPro" id="IPR052358">
    <property type="entry name" value="Aro_Compnd_Degr_Hydrolases"/>
</dbReference>
<dbReference type="SUPFAM" id="SSF51556">
    <property type="entry name" value="Metallo-dependent hydrolases"/>
    <property type="match status" value="1"/>
</dbReference>
<feature type="domain" description="Amidohydrolase-related" evidence="1">
    <location>
        <begin position="6"/>
        <end position="277"/>
    </location>
</feature>
<dbReference type="Proteomes" id="UP000216913">
    <property type="component" value="Unassembled WGS sequence"/>
</dbReference>
<dbReference type="OrthoDB" id="9787654at2"/>
<proteinExistence type="predicted"/>
<dbReference type="InterPro" id="IPR006680">
    <property type="entry name" value="Amidohydro-rel"/>
</dbReference>
<dbReference type="GO" id="GO:0016787">
    <property type="term" value="F:hydrolase activity"/>
    <property type="evidence" value="ECO:0007669"/>
    <property type="project" value="InterPro"/>
</dbReference>
<evidence type="ECO:0000313" key="2">
    <source>
        <dbReference type="EMBL" id="OZI53964.1"/>
    </source>
</evidence>
<evidence type="ECO:0000259" key="1">
    <source>
        <dbReference type="Pfam" id="PF04909"/>
    </source>
</evidence>
<dbReference type="PANTHER" id="PTHR35563">
    <property type="entry name" value="BARREL METAL-DEPENDENT HYDROLASE, PUTATIVE (AFU_ORTHOLOGUE AFUA_1G16240)-RELATED"/>
    <property type="match status" value="1"/>
</dbReference>
<dbReference type="InterPro" id="IPR032466">
    <property type="entry name" value="Metal_Hydrolase"/>
</dbReference>
<reference evidence="2 3" key="1">
    <citation type="submission" date="2017-05" db="EMBL/GenBank/DDBJ databases">
        <title>Complete and WGS of Bordetella genogroups.</title>
        <authorList>
            <person name="Spilker T."/>
            <person name="LiPuma J."/>
        </authorList>
    </citation>
    <scope>NUCLEOTIDE SEQUENCE [LARGE SCALE GENOMIC DNA]</scope>
    <source>
        <strain evidence="2 3">AU10456</strain>
    </source>
</reference>
<protein>
    <recommendedName>
        <fullName evidence="1">Amidohydrolase-related domain-containing protein</fullName>
    </recommendedName>
</protein>
<name>A0A261TWA0_9BORD</name>